<organism evidence="1 2">
    <name type="scientific">Trichogramma kaykai</name>
    <dbReference type="NCBI Taxonomy" id="54128"/>
    <lineage>
        <taxon>Eukaryota</taxon>
        <taxon>Metazoa</taxon>
        <taxon>Ecdysozoa</taxon>
        <taxon>Arthropoda</taxon>
        <taxon>Hexapoda</taxon>
        <taxon>Insecta</taxon>
        <taxon>Pterygota</taxon>
        <taxon>Neoptera</taxon>
        <taxon>Endopterygota</taxon>
        <taxon>Hymenoptera</taxon>
        <taxon>Apocrita</taxon>
        <taxon>Proctotrupomorpha</taxon>
        <taxon>Chalcidoidea</taxon>
        <taxon>Trichogrammatidae</taxon>
        <taxon>Trichogramma</taxon>
    </lineage>
</organism>
<dbReference type="AlphaFoldDB" id="A0ABD2X661"/>
<accession>A0ABD2X661</accession>
<dbReference type="Proteomes" id="UP001627154">
    <property type="component" value="Unassembled WGS sequence"/>
</dbReference>
<evidence type="ECO:0000313" key="2">
    <source>
        <dbReference type="Proteomes" id="UP001627154"/>
    </source>
</evidence>
<evidence type="ECO:0008006" key="3">
    <source>
        <dbReference type="Google" id="ProtNLM"/>
    </source>
</evidence>
<name>A0ABD2X661_9HYME</name>
<dbReference type="EMBL" id="JBJJXI010000050">
    <property type="protein sequence ID" value="KAL3400720.1"/>
    <property type="molecule type" value="Genomic_DNA"/>
</dbReference>
<reference evidence="1 2" key="1">
    <citation type="journal article" date="2024" name="bioRxiv">
        <title>A reference genome for Trichogramma kaykai: A tiny desert-dwelling parasitoid wasp with competing sex-ratio distorters.</title>
        <authorList>
            <person name="Culotta J."/>
            <person name="Lindsey A.R."/>
        </authorList>
    </citation>
    <scope>NUCLEOTIDE SEQUENCE [LARGE SCALE GENOMIC DNA]</scope>
    <source>
        <strain evidence="1 2">KSX58</strain>
    </source>
</reference>
<gene>
    <name evidence="1" type="ORF">TKK_005877</name>
</gene>
<proteinExistence type="predicted"/>
<keyword evidence="2" id="KW-1185">Reference proteome</keyword>
<comment type="caution">
    <text evidence="1">The sequence shown here is derived from an EMBL/GenBank/DDBJ whole genome shotgun (WGS) entry which is preliminary data.</text>
</comment>
<evidence type="ECO:0000313" key="1">
    <source>
        <dbReference type="EMBL" id="KAL3400720.1"/>
    </source>
</evidence>
<sequence length="181" mass="21237">MYDWIHLIYNHWIDSSTVPRVVKTKAAKQLTKINKKIRRNNLKKHKRHEVTVVKNAIASIKRRNSFRGVSTEYGIPLSTLHRKYSLPEDKLCGNKRGREPHLSLEVENNIVNWILFRAESGMPRKRLLLNLKLLKSFTMALQNNIREIDIRESDSDSEDEEVSSRIQQLIEQARSNVIPER</sequence>
<protein>
    <recommendedName>
        <fullName evidence="3">HTH psq-type domain-containing protein</fullName>
    </recommendedName>
</protein>